<evidence type="ECO:0000313" key="7">
    <source>
        <dbReference type="EMBL" id="ORT81039.1"/>
    </source>
</evidence>
<dbReference type="Gene3D" id="3.90.1590.10">
    <property type="entry name" value="glutathione-dependent formaldehyde- activating enzyme (gfa)"/>
    <property type="match status" value="1"/>
</dbReference>
<proteinExistence type="inferred from homology"/>
<feature type="domain" description="CENP-V/GFA" evidence="5">
    <location>
        <begin position="5"/>
        <end position="123"/>
    </location>
</feature>
<name>A0A1X1P7P9_9BURK</name>
<dbReference type="AlphaFoldDB" id="A0A1X1P7P9"/>
<organism evidence="7 8">
    <name type="scientific">Burkholderia puraquae</name>
    <dbReference type="NCBI Taxonomy" id="1904757"/>
    <lineage>
        <taxon>Bacteria</taxon>
        <taxon>Pseudomonadati</taxon>
        <taxon>Pseudomonadota</taxon>
        <taxon>Betaproteobacteria</taxon>
        <taxon>Burkholderiales</taxon>
        <taxon>Burkholderiaceae</taxon>
        <taxon>Burkholderia</taxon>
        <taxon>Burkholderia cepacia complex</taxon>
    </lineage>
</organism>
<evidence type="ECO:0000256" key="2">
    <source>
        <dbReference type="ARBA" id="ARBA00022723"/>
    </source>
</evidence>
<keyword evidence="3" id="KW-0862">Zinc</keyword>
<reference evidence="7 8" key="1">
    <citation type="submission" date="2017-04" db="EMBL/GenBank/DDBJ databases">
        <title>Burkholderia puraquae sp. nov., a novel Burkholderia cepacia complex species from hospital setting samples.</title>
        <authorList>
            <person name="Martina P."/>
            <person name="Leguizamon M."/>
            <person name="Prieto C."/>
            <person name="Sousa S."/>
            <person name="Montanaro P."/>
            <person name="Draghi W."/>
            <person name="Staembler M."/>
            <person name="Bettiol M."/>
            <person name="Figoli C."/>
            <person name="Palau J."/>
            <person name="Alvarez F."/>
            <person name="Benetti S."/>
            <person name="Anchat E."/>
            <person name="Vescina C."/>
            <person name="Ferreras J."/>
            <person name="Lasch P."/>
            <person name="Lagares A."/>
            <person name="Zorreguieta A."/>
            <person name="Yantorno O."/>
            <person name="Bosch A."/>
        </authorList>
    </citation>
    <scope>NUCLEOTIDE SEQUENCE [LARGE SCALE GENOMIC DNA]</scope>
    <source>
        <strain evidence="7 8">CAMPA 1040</strain>
    </source>
</reference>
<dbReference type="InterPro" id="IPR011057">
    <property type="entry name" value="Mss4-like_sf"/>
</dbReference>
<accession>A0A1X1P7P9</accession>
<keyword evidence="8" id="KW-1185">Reference proteome</keyword>
<dbReference type="Pfam" id="PF04828">
    <property type="entry name" value="GFA"/>
    <property type="match status" value="1"/>
</dbReference>
<dbReference type="EMBL" id="NBYX01000026">
    <property type="protein sequence ID" value="ORT81039.1"/>
    <property type="molecule type" value="Genomic_DNA"/>
</dbReference>
<dbReference type="PANTHER" id="PTHR33337:SF40">
    <property type="entry name" value="CENP-V_GFA DOMAIN-CONTAINING PROTEIN-RELATED"/>
    <property type="match status" value="1"/>
</dbReference>
<dbReference type="SUPFAM" id="SSF51316">
    <property type="entry name" value="Mss4-like"/>
    <property type="match status" value="1"/>
</dbReference>
<evidence type="ECO:0000313" key="6">
    <source>
        <dbReference type="EMBL" id="CAB3769733.1"/>
    </source>
</evidence>
<keyword evidence="2" id="KW-0479">Metal-binding</keyword>
<reference evidence="6 9" key="2">
    <citation type="submission" date="2020-04" db="EMBL/GenBank/DDBJ databases">
        <authorList>
            <person name="De Canck E."/>
        </authorList>
    </citation>
    <scope>NUCLEOTIDE SEQUENCE [LARGE SCALE GENOMIC DNA]</scope>
    <source>
        <strain evidence="6 9">LMG 29660</strain>
    </source>
</reference>
<protein>
    <submittedName>
        <fullName evidence="7">Aldehyde-activating protein</fullName>
    </submittedName>
</protein>
<dbReference type="GO" id="GO:0046872">
    <property type="term" value="F:metal ion binding"/>
    <property type="evidence" value="ECO:0007669"/>
    <property type="project" value="UniProtKB-KW"/>
</dbReference>
<evidence type="ECO:0000256" key="4">
    <source>
        <dbReference type="ARBA" id="ARBA00023239"/>
    </source>
</evidence>
<dbReference type="PANTHER" id="PTHR33337">
    <property type="entry name" value="GFA DOMAIN-CONTAINING PROTEIN"/>
    <property type="match status" value="1"/>
</dbReference>
<evidence type="ECO:0000256" key="1">
    <source>
        <dbReference type="ARBA" id="ARBA00005495"/>
    </source>
</evidence>
<keyword evidence="4" id="KW-0456">Lyase</keyword>
<dbReference type="OrthoDB" id="327703at2"/>
<dbReference type="Proteomes" id="UP000193146">
    <property type="component" value="Unassembled WGS sequence"/>
</dbReference>
<dbReference type="GO" id="GO:0016846">
    <property type="term" value="F:carbon-sulfur lyase activity"/>
    <property type="evidence" value="ECO:0007669"/>
    <property type="project" value="InterPro"/>
</dbReference>
<evidence type="ECO:0000259" key="5">
    <source>
        <dbReference type="PROSITE" id="PS51891"/>
    </source>
</evidence>
<evidence type="ECO:0000313" key="8">
    <source>
        <dbReference type="Proteomes" id="UP000193146"/>
    </source>
</evidence>
<evidence type="ECO:0000313" key="9">
    <source>
        <dbReference type="Proteomes" id="UP000494135"/>
    </source>
</evidence>
<dbReference type="Proteomes" id="UP000494135">
    <property type="component" value="Unassembled WGS sequence"/>
</dbReference>
<dbReference type="PROSITE" id="PS51891">
    <property type="entry name" value="CENP_V_GFA"/>
    <property type="match status" value="1"/>
</dbReference>
<dbReference type="InterPro" id="IPR006913">
    <property type="entry name" value="CENP-V/GFA"/>
</dbReference>
<evidence type="ECO:0000256" key="3">
    <source>
        <dbReference type="ARBA" id="ARBA00022833"/>
    </source>
</evidence>
<comment type="similarity">
    <text evidence="1">Belongs to the Gfa family.</text>
</comment>
<dbReference type="RefSeq" id="WP_071336339.1">
    <property type="nucleotide sequence ID" value="NZ_CADIKG010000026.1"/>
</dbReference>
<gene>
    <name evidence="7" type="ORF">B7G54_32450</name>
    <name evidence="6" type="ORF">LMG29660_06430</name>
</gene>
<dbReference type="EMBL" id="CADIKG010000026">
    <property type="protein sequence ID" value="CAB3769733.1"/>
    <property type="molecule type" value="Genomic_DNA"/>
</dbReference>
<sequence>MSHSYSGGCACKAIRYECSAEPIFSLNCHCRDCQRATGSAYASVRIVPAPAFRIVSGEPRYHGVKSDLGHDVERGFCPDCGSPILGKIAEKPEIVLIFCGSLDDPSQYSPSMDFYTTSAQPWDFMDPALAKYAKGLPNA</sequence>